<dbReference type="AlphaFoldDB" id="A0A1M7C2P9"/>
<evidence type="ECO:0000313" key="1">
    <source>
        <dbReference type="EMBL" id="SHL61447.1"/>
    </source>
</evidence>
<name>A0A1M7C2P9_9RHOB</name>
<dbReference type="Proteomes" id="UP000322545">
    <property type="component" value="Unassembled WGS sequence"/>
</dbReference>
<dbReference type="EMBL" id="FRCB01000002">
    <property type="protein sequence ID" value="SHL61447.1"/>
    <property type="molecule type" value="Genomic_DNA"/>
</dbReference>
<gene>
    <name evidence="1" type="ORF">SAMN05443432_1028</name>
</gene>
<sequence length="93" mass="10537">MSIAQRNHHETSDSYAGVIARLCPRHRVIICRDGIQLITQRRKNGGAERPWRSLRYFRTREALMRFCATLCERVDPAAWAALATLPDIIGGSS</sequence>
<reference evidence="1 2" key="1">
    <citation type="submission" date="2016-11" db="EMBL/GenBank/DDBJ databases">
        <authorList>
            <person name="Varghese N."/>
            <person name="Submissions S."/>
        </authorList>
    </citation>
    <scope>NUCLEOTIDE SEQUENCE [LARGE SCALE GENOMIC DNA]</scope>
    <source>
        <strain evidence="1 2">DSM 28249</strain>
    </source>
</reference>
<organism evidence="1 2">
    <name type="scientific">Roseovarius litoreus</name>
    <dbReference type="NCBI Taxonomy" id="1155722"/>
    <lineage>
        <taxon>Bacteria</taxon>
        <taxon>Pseudomonadati</taxon>
        <taxon>Pseudomonadota</taxon>
        <taxon>Alphaproteobacteria</taxon>
        <taxon>Rhodobacterales</taxon>
        <taxon>Roseobacteraceae</taxon>
        <taxon>Roseovarius</taxon>
    </lineage>
</organism>
<accession>A0A1M7C2P9</accession>
<keyword evidence="2" id="KW-1185">Reference proteome</keyword>
<evidence type="ECO:0000313" key="2">
    <source>
        <dbReference type="Proteomes" id="UP000322545"/>
    </source>
</evidence>
<proteinExistence type="predicted"/>
<protein>
    <submittedName>
        <fullName evidence="1">Uncharacterized protein</fullName>
    </submittedName>
</protein>